<dbReference type="AlphaFoldDB" id="M6W1F6"/>
<gene>
    <name evidence="1" type="ORF">LEP1GSC161_3444</name>
</gene>
<proteinExistence type="predicted"/>
<comment type="caution">
    <text evidence="1">The sequence shown here is derived from an EMBL/GenBank/DDBJ whole genome shotgun (WGS) entry which is preliminary data.</text>
</comment>
<reference evidence="1 2" key="1">
    <citation type="submission" date="2013-01" db="EMBL/GenBank/DDBJ databases">
        <authorList>
            <person name="Harkins D.M."/>
            <person name="Durkin A.S."/>
            <person name="Brinkac L.M."/>
            <person name="Haft D.H."/>
            <person name="Selengut J.D."/>
            <person name="Sanka R."/>
            <person name="DePew J."/>
            <person name="Purushe J."/>
            <person name="Matthias M.A."/>
            <person name="Vinetz J.M."/>
            <person name="Sutton G.G."/>
            <person name="Nierman W.C."/>
            <person name="Fouts D.E."/>
        </authorList>
    </citation>
    <scope>NUCLEOTIDE SEQUENCE [LARGE SCALE GENOMIC DNA]</scope>
    <source>
        <strain evidence="1 2">CBC1416</strain>
    </source>
</reference>
<accession>M6W1F6</accession>
<evidence type="ECO:0000313" key="2">
    <source>
        <dbReference type="Proteomes" id="UP000012149"/>
    </source>
</evidence>
<sequence>MFRPNSANTFLRIGVQGETMSFTLRGFWLSRSLWIAHLCFAKNQRFRFAAFGYLALYGSLIFATQRTNAFASRLLAISLSMDRSSLLRKEPTLSLRGFWLSRSLWIAHLCYAKNQRFRFAAFGYLALYGSLDKKKLFEMIVNKILEKIENTRGPI</sequence>
<dbReference type="EMBL" id="AKWE02000048">
    <property type="protein sequence ID" value="EMO59094.1"/>
    <property type="molecule type" value="Genomic_DNA"/>
</dbReference>
<organism evidence="1 2">
    <name type="scientific">Leptospira santarosai str. CBC1416</name>
    <dbReference type="NCBI Taxonomy" id="1193059"/>
    <lineage>
        <taxon>Bacteria</taxon>
        <taxon>Pseudomonadati</taxon>
        <taxon>Spirochaetota</taxon>
        <taxon>Spirochaetia</taxon>
        <taxon>Leptospirales</taxon>
        <taxon>Leptospiraceae</taxon>
        <taxon>Leptospira</taxon>
    </lineage>
</organism>
<name>M6W1F6_9LEPT</name>
<dbReference type="Proteomes" id="UP000012149">
    <property type="component" value="Unassembled WGS sequence"/>
</dbReference>
<evidence type="ECO:0000313" key="1">
    <source>
        <dbReference type="EMBL" id="EMO59094.1"/>
    </source>
</evidence>
<protein>
    <submittedName>
        <fullName evidence="1">Uncharacterized protein</fullName>
    </submittedName>
</protein>